<accession>A0A6P7MKS7</accession>
<dbReference type="GeneID" id="114855514"/>
<dbReference type="PANTHER" id="PTHR22145:SF2">
    <property type="entry name" value="SI:CH211-266K22.6"/>
    <property type="match status" value="1"/>
</dbReference>
<sequence length="514" mass="57067">MGTILQEQVPRQRLGKVSAREREWSNSSRPDGASNKMGKRQSQRKPPPPQHALLSQENHHEKQRLQHRWKHKPNASSAKRATSRHSAQGSLESKLKDRMEPKVQVAAESCGRREQRHPGSRVSRRTSAFSCRDLPNPSPHQPEKHSPKLEADSQRASDSDTDLSESERLPESPSVGVPPQLELRPEVIDAEDCLAQRHIARGRSCDGFPDFLPPPFNSWNLRQLAAFCNTEGRRAPRPRPVGSLERYLERLLQLEGLQIQAVQEESGRSSVSDVTSSCQRSAAAASSRLSSPKCILQCQRAFPLTFLSSLLGHSALLSSCACTLCCIRYFACSTSCCHTAHSHTHPSRISPTLERRQPVSLPKRSYSESRVHLSEPSSAAHRPSSPARTVTHLRRMQASGNNRSLAQGASAKPQSAARDRNTAAVWESTADCGTAGGRRRSGSEQRRGAERQHNGSERTRSGSECRRRGVEQRKTASTQIKPDAVTAIMDNLPASKYCAVNRPNRWKKQVEFVT</sequence>
<protein>
    <submittedName>
        <fullName evidence="3">Protein FAM217B-like isoform X1</fullName>
    </submittedName>
</protein>
<evidence type="ECO:0000313" key="2">
    <source>
        <dbReference type="Proteomes" id="UP000515150"/>
    </source>
</evidence>
<dbReference type="InterPro" id="IPR029266">
    <property type="entry name" value="FAM217"/>
</dbReference>
<evidence type="ECO:0000256" key="1">
    <source>
        <dbReference type="SAM" id="MobiDB-lite"/>
    </source>
</evidence>
<dbReference type="Pfam" id="PF15344">
    <property type="entry name" value="FAM217"/>
    <property type="match status" value="1"/>
</dbReference>
<name>A0A6P7MKS7_BETSP</name>
<feature type="compositionally biased region" description="Polar residues" evidence="1">
    <location>
        <begin position="398"/>
        <end position="407"/>
    </location>
</feature>
<organism evidence="2 3">
    <name type="scientific">Betta splendens</name>
    <name type="common">Siamese fighting fish</name>
    <dbReference type="NCBI Taxonomy" id="158456"/>
    <lineage>
        <taxon>Eukaryota</taxon>
        <taxon>Metazoa</taxon>
        <taxon>Chordata</taxon>
        <taxon>Craniata</taxon>
        <taxon>Vertebrata</taxon>
        <taxon>Euteleostomi</taxon>
        <taxon>Actinopterygii</taxon>
        <taxon>Neopterygii</taxon>
        <taxon>Teleostei</taxon>
        <taxon>Neoteleostei</taxon>
        <taxon>Acanthomorphata</taxon>
        <taxon>Anabantaria</taxon>
        <taxon>Anabantiformes</taxon>
        <taxon>Anabantoidei</taxon>
        <taxon>Osphronemidae</taxon>
        <taxon>Betta</taxon>
    </lineage>
</organism>
<feature type="compositionally biased region" description="Low complexity" evidence="1">
    <location>
        <begin position="374"/>
        <end position="387"/>
    </location>
</feature>
<dbReference type="PANTHER" id="PTHR22145">
    <property type="entry name" value="SI:CH211-266K22.6"/>
    <property type="match status" value="1"/>
</dbReference>
<feature type="region of interest" description="Disordered" evidence="1">
    <location>
        <begin position="342"/>
        <end position="478"/>
    </location>
</feature>
<dbReference type="KEGG" id="bspl:114855514"/>
<evidence type="ECO:0000313" key="3">
    <source>
        <dbReference type="RefSeq" id="XP_029006544.1"/>
    </source>
</evidence>
<dbReference type="InParanoid" id="A0A6P7MKS7"/>
<feature type="compositionally biased region" description="Polar residues" evidence="1">
    <location>
        <begin position="74"/>
        <end position="91"/>
    </location>
</feature>
<feature type="compositionally biased region" description="Basic and acidic residues" evidence="1">
    <location>
        <begin position="441"/>
        <end position="474"/>
    </location>
</feature>
<dbReference type="Proteomes" id="UP000515150">
    <property type="component" value="Chromosome 5"/>
</dbReference>
<feature type="compositionally biased region" description="Basic and acidic residues" evidence="1">
    <location>
        <begin position="141"/>
        <end position="158"/>
    </location>
</feature>
<dbReference type="AlphaFoldDB" id="A0A6P7MKS7"/>
<dbReference type="OrthoDB" id="10027339at2759"/>
<gene>
    <name evidence="3" type="primary">LOC114855514</name>
</gene>
<proteinExistence type="predicted"/>
<feature type="region of interest" description="Disordered" evidence="1">
    <location>
        <begin position="1"/>
        <end position="179"/>
    </location>
</feature>
<dbReference type="RefSeq" id="XP_029006544.1">
    <property type="nucleotide sequence ID" value="XM_029150711.2"/>
</dbReference>
<keyword evidence="2" id="KW-1185">Reference proteome</keyword>
<reference evidence="3" key="1">
    <citation type="submission" date="2025-08" db="UniProtKB">
        <authorList>
            <consortium name="RefSeq"/>
        </authorList>
    </citation>
    <scope>IDENTIFICATION</scope>
</reference>